<evidence type="ECO:0000313" key="1">
    <source>
        <dbReference type="EMBL" id="POW15513.1"/>
    </source>
</evidence>
<dbReference type="VEuPathDB" id="FungiDB:PSTT_02056"/>
<dbReference type="VEuPathDB" id="FungiDB:PSHT_16334"/>
<gene>
    <name evidence="1" type="ORF">PSTT_02056</name>
</gene>
<organism evidence="1 2">
    <name type="scientific">Puccinia striiformis</name>
    <dbReference type="NCBI Taxonomy" id="27350"/>
    <lineage>
        <taxon>Eukaryota</taxon>
        <taxon>Fungi</taxon>
        <taxon>Dikarya</taxon>
        <taxon>Basidiomycota</taxon>
        <taxon>Pucciniomycotina</taxon>
        <taxon>Pucciniomycetes</taxon>
        <taxon>Pucciniales</taxon>
        <taxon>Pucciniaceae</taxon>
        <taxon>Puccinia</taxon>
    </lineage>
</organism>
<comment type="caution">
    <text evidence="1">The sequence shown here is derived from an EMBL/GenBank/DDBJ whole genome shotgun (WGS) entry which is preliminary data.</text>
</comment>
<dbReference type="Proteomes" id="UP000239156">
    <property type="component" value="Unassembled WGS sequence"/>
</dbReference>
<sequence>MALHVTRSQALLLRPPPIQLLNVLPILIVLLIQGKAGYANTVKPANTITNFGCAGCVPNYYAAGCVKWGPMGPHPTDISRNTFKFNTWTKFFSLSKPQVIMAPWNPKKSAYDCLLADPEASCCAHVTNDLSLGVWKEKCRNIDGSEIKGC</sequence>
<dbReference type="EMBL" id="PKSL01000012">
    <property type="protein sequence ID" value="POW15513.1"/>
    <property type="molecule type" value="Genomic_DNA"/>
</dbReference>
<evidence type="ECO:0000313" key="2">
    <source>
        <dbReference type="Proteomes" id="UP000239156"/>
    </source>
</evidence>
<protein>
    <submittedName>
        <fullName evidence="1">Uncharacterized protein</fullName>
    </submittedName>
</protein>
<keyword evidence="2" id="KW-1185">Reference proteome</keyword>
<accession>A0A2S4W153</accession>
<dbReference type="AlphaFoldDB" id="A0A2S4W153"/>
<name>A0A2S4W153_9BASI</name>
<reference evidence="1" key="1">
    <citation type="submission" date="2017-12" db="EMBL/GenBank/DDBJ databases">
        <title>Gene loss provides genomic basis for host adaptation in cereal stripe rust fungi.</title>
        <authorList>
            <person name="Xia C."/>
        </authorList>
    </citation>
    <scope>NUCLEOTIDE SEQUENCE [LARGE SCALE GENOMIC DNA]</scope>
    <source>
        <strain evidence="1">93-210</strain>
    </source>
</reference>
<proteinExistence type="predicted"/>